<sequence length="275" mass="29732">MEPICVVIFCLGLVALCGCGRASKKAETGGTGKNGENAGTARGRETAEMVRSQGAAGMVHGREDSGTFSGGTVPAGADLKPLFDAAAGTGSTPLEFDYGDESRIVFHGSFGLFVCGRQNTGWQVLRSLDLKALGADAMEGDDYAVIDAGRERAYITPAYFATDNENPVTYCFDYENNILRERWEYQSVRNELLSWSYGQSMPVQEEADRLLGSRNLVRSSNIYPVRGIGGGEYGFLASENGLLKSLSYCIYREKGDELVCCPLFSGNDHREKGCS</sequence>
<dbReference type="AlphaFoldDB" id="A0A9D2PCF3"/>
<proteinExistence type="predicted"/>
<accession>A0A9D2PCF3</accession>
<dbReference type="Proteomes" id="UP000823883">
    <property type="component" value="Unassembled WGS sequence"/>
</dbReference>
<gene>
    <name evidence="2" type="ORF">IAA04_05010</name>
</gene>
<feature type="region of interest" description="Disordered" evidence="1">
    <location>
        <begin position="23"/>
        <end position="45"/>
    </location>
</feature>
<comment type="caution">
    <text evidence="2">The sequence shown here is derived from an EMBL/GenBank/DDBJ whole genome shotgun (WGS) entry which is preliminary data.</text>
</comment>
<protein>
    <submittedName>
        <fullName evidence="2">Uncharacterized protein</fullName>
    </submittedName>
</protein>
<dbReference type="EMBL" id="DWWL01000030">
    <property type="protein sequence ID" value="HJC47392.1"/>
    <property type="molecule type" value="Genomic_DNA"/>
</dbReference>
<evidence type="ECO:0000313" key="3">
    <source>
        <dbReference type="Proteomes" id="UP000823883"/>
    </source>
</evidence>
<evidence type="ECO:0000256" key="1">
    <source>
        <dbReference type="SAM" id="MobiDB-lite"/>
    </source>
</evidence>
<name>A0A9D2PCF3_9FIRM</name>
<evidence type="ECO:0000313" key="2">
    <source>
        <dbReference type="EMBL" id="HJC47392.1"/>
    </source>
</evidence>
<reference evidence="2" key="2">
    <citation type="submission" date="2021-04" db="EMBL/GenBank/DDBJ databases">
        <authorList>
            <person name="Gilroy R."/>
        </authorList>
    </citation>
    <scope>NUCLEOTIDE SEQUENCE</scope>
    <source>
        <strain evidence="2">CHK183-5548</strain>
    </source>
</reference>
<organism evidence="2 3">
    <name type="scientific">Candidatus Lachnoclostridium pullistercoris</name>
    <dbReference type="NCBI Taxonomy" id="2838632"/>
    <lineage>
        <taxon>Bacteria</taxon>
        <taxon>Bacillati</taxon>
        <taxon>Bacillota</taxon>
        <taxon>Clostridia</taxon>
        <taxon>Lachnospirales</taxon>
        <taxon>Lachnospiraceae</taxon>
    </lineage>
</organism>
<reference evidence="2" key="1">
    <citation type="journal article" date="2021" name="PeerJ">
        <title>Extensive microbial diversity within the chicken gut microbiome revealed by metagenomics and culture.</title>
        <authorList>
            <person name="Gilroy R."/>
            <person name="Ravi A."/>
            <person name="Getino M."/>
            <person name="Pursley I."/>
            <person name="Horton D.L."/>
            <person name="Alikhan N.F."/>
            <person name="Baker D."/>
            <person name="Gharbi K."/>
            <person name="Hall N."/>
            <person name="Watson M."/>
            <person name="Adriaenssens E.M."/>
            <person name="Foster-Nyarko E."/>
            <person name="Jarju S."/>
            <person name="Secka A."/>
            <person name="Antonio M."/>
            <person name="Oren A."/>
            <person name="Chaudhuri R.R."/>
            <person name="La Ragione R."/>
            <person name="Hildebrand F."/>
            <person name="Pallen M.J."/>
        </authorList>
    </citation>
    <scope>NUCLEOTIDE SEQUENCE</scope>
    <source>
        <strain evidence="2">CHK183-5548</strain>
    </source>
</reference>